<dbReference type="InterPro" id="IPR018820">
    <property type="entry name" value="BRE4-related_DUF2421"/>
</dbReference>
<feature type="domain" description="DUF2421" evidence="7">
    <location>
        <begin position="811"/>
        <end position="1038"/>
    </location>
</feature>
<dbReference type="EMBL" id="JAAMPI010001057">
    <property type="protein sequence ID" value="KAF4626936.1"/>
    <property type="molecule type" value="Genomic_DNA"/>
</dbReference>
<evidence type="ECO:0000256" key="6">
    <source>
        <dbReference type="SAM" id="Phobius"/>
    </source>
</evidence>
<feature type="transmembrane region" description="Helical" evidence="6">
    <location>
        <begin position="91"/>
        <end position="112"/>
    </location>
</feature>
<evidence type="ECO:0000256" key="2">
    <source>
        <dbReference type="ARBA" id="ARBA00022692"/>
    </source>
</evidence>
<evidence type="ECO:0000259" key="8">
    <source>
        <dbReference type="Pfam" id="PF10337"/>
    </source>
</evidence>
<evidence type="ECO:0008006" key="12">
    <source>
        <dbReference type="Google" id="ProtNLM"/>
    </source>
</evidence>
<evidence type="ECO:0000256" key="5">
    <source>
        <dbReference type="SAM" id="MobiDB-lite"/>
    </source>
</evidence>
<dbReference type="GO" id="GO:0016020">
    <property type="term" value="C:membrane"/>
    <property type="evidence" value="ECO:0007669"/>
    <property type="project" value="UniProtKB-SubCell"/>
</dbReference>
<evidence type="ECO:0000256" key="4">
    <source>
        <dbReference type="ARBA" id="ARBA00023136"/>
    </source>
</evidence>
<organism evidence="10 11">
    <name type="scientific">Cudoniella acicularis</name>
    <dbReference type="NCBI Taxonomy" id="354080"/>
    <lineage>
        <taxon>Eukaryota</taxon>
        <taxon>Fungi</taxon>
        <taxon>Dikarya</taxon>
        <taxon>Ascomycota</taxon>
        <taxon>Pezizomycotina</taxon>
        <taxon>Leotiomycetes</taxon>
        <taxon>Helotiales</taxon>
        <taxon>Tricladiaceae</taxon>
        <taxon>Cudoniella</taxon>
    </lineage>
</organism>
<dbReference type="Proteomes" id="UP000566819">
    <property type="component" value="Unassembled WGS sequence"/>
</dbReference>
<keyword evidence="4 6" id="KW-0472">Membrane</keyword>
<evidence type="ECO:0000259" key="9">
    <source>
        <dbReference type="Pfam" id="PF13515"/>
    </source>
</evidence>
<dbReference type="PANTHER" id="PTHR37994">
    <property type="entry name" value="ARAE_2_N DOMAIN-CONTAINING PROTEIN-RELATED"/>
    <property type="match status" value="1"/>
</dbReference>
<gene>
    <name evidence="10" type="ORF">G7Y89_g11219</name>
</gene>
<comment type="subcellular location">
    <subcellularLocation>
        <location evidence="1">Membrane</location>
        <topology evidence="1">Multi-pass membrane protein</topology>
    </subcellularLocation>
</comment>
<feature type="transmembrane region" description="Helical" evidence="6">
    <location>
        <begin position="647"/>
        <end position="664"/>
    </location>
</feature>
<dbReference type="InterPro" id="IPR049453">
    <property type="entry name" value="Memb_transporter_dom"/>
</dbReference>
<protein>
    <recommendedName>
        <fullName evidence="12">ER transporter 6TM N-terminal domain-containing protein</fullName>
    </recommendedName>
</protein>
<feature type="transmembrane region" description="Helical" evidence="6">
    <location>
        <begin position="161"/>
        <end position="181"/>
    </location>
</feature>
<dbReference type="PANTHER" id="PTHR37994:SF4">
    <property type="entry name" value="ER TRANSPORTER 6TM N-TERMINAL DOMAIN-CONTAINING PROTEIN-RELATED"/>
    <property type="match status" value="1"/>
</dbReference>
<accession>A0A8H4VY85</accession>
<reference evidence="10 11" key="1">
    <citation type="submission" date="2020-03" db="EMBL/GenBank/DDBJ databases">
        <title>Draft Genome Sequence of Cudoniella acicularis.</title>
        <authorList>
            <person name="Buettner E."/>
            <person name="Kellner H."/>
        </authorList>
    </citation>
    <scope>NUCLEOTIDE SEQUENCE [LARGE SCALE GENOMIC DNA]</scope>
    <source>
        <strain evidence="10 11">DSM 108380</strain>
    </source>
</reference>
<evidence type="ECO:0000313" key="11">
    <source>
        <dbReference type="Proteomes" id="UP000566819"/>
    </source>
</evidence>
<feature type="domain" description="Putative ER transporter 6TM N-terminal" evidence="8">
    <location>
        <begin position="159"/>
        <end position="477"/>
    </location>
</feature>
<feature type="transmembrane region" description="Helical" evidence="6">
    <location>
        <begin position="694"/>
        <end position="718"/>
    </location>
</feature>
<dbReference type="AlphaFoldDB" id="A0A8H4VY85"/>
<feature type="transmembrane region" description="Helical" evidence="6">
    <location>
        <begin position="792"/>
        <end position="812"/>
    </location>
</feature>
<proteinExistence type="predicted"/>
<feature type="transmembrane region" description="Helical" evidence="6">
    <location>
        <begin position="119"/>
        <end position="141"/>
    </location>
</feature>
<dbReference type="Pfam" id="PF13515">
    <property type="entry name" value="FUSC_2"/>
    <property type="match status" value="1"/>
</dbReference>
<feature type="transmembrane region" description="Helical" evidence="6">
    <location>
        <begin position="222"/>
        <end position="241"/>
    </location>
</feature>
<keyword evidence="2 6" id="KW-0812">Transmembrane</keyword>
<feature type="compositionally biased region" description="Polar residues" evidence="5">
    <location>
        <begin position="21"/>
        <end position="36"/>
    </location>
</feature>
<evidence type="ECO:0000256" key="1">
    <source>
        <dbReference type="ARBA" id="ARBA00004141"/>
    </source>
</evidence>
<evidence type="ECO:0000313" key="10">
    <source>
        <dbReference type="EMBL" id="KAF4626936.1"/>
    </source>
</evidence>
<feature type="compositionally biased region" description="Polar residues" evidence="5">
    <location>
        <begin position="1"/>
        <end position="10"/>
    </location>
</feature>
<keyword evidence="3 6" id="KW-1133">Transmembrane helix</keyword>
<evidence type="ECO:0000256" key="3">
    <source>
        <dbReference type="ARBA" id="ARBA00022989"/>
    </source>
</evidence>
<feature type="transmembrane region" description="Helical" evidence="6">
    <location>
        <begin position="724"/>
        <end position="740"/>
    </location>
</feature>
<keyword evidence="11" id="KW-1185">Reference proteome</keyword>
<feature type="transmembrane region" description="Helical" evidence="6">
    <location>
        <begin position="747"/>
        <end position="766"/>
    </location>
</feature>
<evidence type="ECO:0000259" key="7">
    <source>
        <dbReference type="Pfam" id="PF10334"/>
    </source>
</evidence>
<dbReference type="Pfam" id="PF10337">
    <property type="entry name" value="ArAE_2_N"/>
    <property type="match status" value="1"/>
</dbReference>
<dbReference type="Pfam" id="PF10334">
    <property type="entry name" value="BRE4"/>
    <property type="match status" value="1"/>
</dbReference>
<name>A0A8H4VY85_9HELO</name>
<dbReference type="InterPro" id="IPR018823">
    <property type="entry name" value="ArAE_2_N"/>
</dbReference>
<sequence>MSETTPNAAVTDNGEADKISSSHASVVQPVTPSNPTKVDETASPAMPPTKLPVYKRAWAKLGLSPIVFMIMFKPAVAATIAMAIYQRQEVAANYLNFGYLIIIVSITTVPILPRGKFLLNLFLSLFLTCFAAAMVLLGQYAGIKARQHTTDPSAPVGGYNSSASVVNAIFLMINIFGINVLRAARPAFSIPSIQYTVFVMVGFVYGPQEPTEAASQRFLKEVLYSFLTGQAISAAVCLFVIPVSSRKVFFGETTGFLQTCRGLLKAQLSFVEALKHSRLCKPIIESQQSANNGKDKLELAHKAYTEKFAALKSATMSLLGLGAKLREDVLFAKREIAFGHFRETDIHDLHQILRNIMIPISGLSTIADISERMHLPNSNNVSMPKSVTGVSPQSVLDNEQNEWLELVHTTGIGFETVIQVLDESLEHILILLKLIPDKRNKKAAASNEADIEKGEGPAEVNESYSDTLERKIEDFRKKRSKDLHSWAEERGLDSVFRTTAKHAMRPPVSEQDNTNPATTEREILASKRLHIILYMEYLLYSASRAILAAVRFAELKVEDGTMAKQRFVFPAARTVIKIIKGLIDGSDPTPDILSFDQVDGSGQTIELGDSFNTPKDPEHLPPKNLWQSLGNYLRAVPRFLGSAPVSFGVRVTIAVMCIGIVAYLKNTNAFFIKQRVVWCLVMTSVGMNPTSGSAVWNLFGNLTFTIFGMVGSFINWYIVDQKTAGVIVFFFLFMMFYFYFAARYPRFLTCIVAGALTHVLIIGYQLQVRVIGLQIATATGQPFYPIYELGPYRLLTVGAGVLVGYIWTIFPVPISEASVLRRDLGRSLFLLANYLSSVTATLDQRLAESDEDGENANLLSHHGHKLDKMRNKVLGKQQALINSMRQNLAFLAFEPRLGGDFPKKTYEALIDEAQSVTNYLTIIAYASASFPTANRTSTWLSTFTTSRIQNQSDSHKITSLLALLSASITNAQPLPPYLKAPEGFRLSDEILEAGTGVLDLANVDEPGFRAVAVVEVAQRCVVDSTEKIVRLVRELVGEVDFSYRVVGGSRNEDTESVSGGEV</sequence>
<comment type="caution">
    <text evidence="10">The sequence shown here is derived from an EMBL/GenBank/DDBJ whole genome shotgun (WGS) entry which is preliminary data.</text>
</comment>
<feature type="transmembrane region" description="Helical" evidence="6">
    <location>
        <begin position="61"/>
        <end position="85"/>
    </location>
</feature>
<dbReference type="OrthoDB" id="2274698at2759"/>
<feature type="region of interest" description="Disordered" evidence="5">
    <location>
        <begin position="1"/>
        <end position="44"/>
    </location>
</feature>
<feature type="domain" description="Integral membrane bound transporter" evidence="9">
    <location>
        <begin position="669"/>
        <end position="807"/>
    </location>
</feature>